<feature type="compositionally biased region" description="Basic and acidic residues" evidence="2">
    <location>
        <begin position="478"/>
        <end position="494"/>
    </location>
</feature>
<dbReference type="STRING" id="29139.ENSVURP00010015562"/>
<feature type="compositionally biased region" description="Basic and acidic residues" evidence="2">
    <location>
        <begin position="69"/>
        <end position="78"/>
    </location>
</feature>
<dbReference type="AlphaFoldDB" id="A0A4X2L2Y8"/>
<evidence type="ECO:0000313" key="5">
    <source>
        <dbReference type="Proteomes" id="UP000314987"/>
    </source>
</evidence>
<accession>A0A4X2L2Y8</accession>
<dbReference type="OMA" id="KEKEWDF"/>
<dbReference type="Ensembl" id="ENSVURT00010017686.1">
    <property type="protein sequence ID" value="ENSVURP00010015562.1"/>
    <property type="gene ID" value="ENSVURG00010011903.1"/>
</dbReference>
<gene>
    <name evidence="4" type="primary">TRAF3IP3</name>
</gene>
<dbReference type="CDD" id="cd21912">
    <property type="entry name" value="CC1_T3JAM"/>
    <property type="match status" value="1"/>
</dbReference>
<dbReference type="GO" id="GO:0005741">
    <property type="term" value="C:mitochondrial outer membrane"/>
    <property type="evidence" value="ECO:0007669"/>
    <property type="project" value="Ensembl"/>
</dbReference>
<reference evidence="5" key="1">
    <citation type="submission" date="2018-12" db="EMBL/GenBank/DDBJ databases">
        <authorList>
            <person name="Yazar S."/>
        </authorList>
    </citation>
    <scope>NUCLEOTIDE SEQUENCE [LARGE SCALE GENOMIC DNA]</scope>
</reference>
<name>A0A4X2L2Y8_VOMUR</name>
<evidence type="ECO:0000256" key="2">
    <source>
        <dbReference type="SAM" id="MobiDB-lite"/>
    </source>
</evidence>
<keyword evidence="3" id="KW-1133">Transmembrane helix</keyword>
<sequence>MIYPNPKPSAGPARVAETYEAKCERRQEIRESRRRRPNVTTCRQMRRTRRRPGSEQTQSPRQQQFLKRRNLEIEEGKVKGSLSGTRGLLRKEGQEGDLKASNLCSGTESSSGQQESETSTKVFSIQHHPPPGNHKDPSDHRSTWELLPVEVLVKKPLTLHQGTQTKSLGLQLTIKNDASQQTNCGIAVLDKEIIQLSDYLKEALQRELVLKHKMVVLQELLSTLLQASDRSWKNKDKVAEKTETVSRIKPCEAHTLQQQQCQGQLNEDKLKCKLRSLENQLHTCTQKYSKEGAKKVLLEMEDQKQSYEQKAKETLQKLLEEKTAAEQQLESTQRSLAMAELKCEQWREQYETLKEDWRDLGAKHSELENQLYVLQSKLQGADSRDFQLNQALHLLEREHQDLQTQIDRLQGDRELGCSNISDLQGQLQRSEEEKLALKATVEHLQNLLQSQSIQLHIQEELMPQKGQTCPTWSSAPTHLEEKSKGSGEEREKNLRDQLQERTLQFQAKDKECEELHSELDSLSDEYLSCLRKLQQCREELNRGQRPPHRRRCGCWLPVLIVVIATALAAFLANTESVVI</sequence>
<dbReference type="PANTHER" id="PTHR15715">
    <property type="entry name" value="CENTROSOMAL PROTEIN OF 170 KDA"/>
    <property type="match status" value="1"/>
</dbReference>
<dbReference type="GO" id="GO:0030674">
    <property type="term" value="F:protein-macromolecule adaptor activity"/>
    <property type="evidence" value="ECO:0007669"/>
    <property type="project" value="Ensembl"/>
</dbReference>
<evidence type="ECO:0000313" key="4">
    <source>
        <dbReference type="Ensembl" id="ENSVURP00010015562.1"/>
    </source>
</evidence>
<feature type="region of interest" description="Disordered" evidence="2">
    <location>
        <begin position="466"/>
        <end position="494"/>
    </location>
</feature>
<keyword evidence="3" id="KW-0812">Transmembrane</keyword>
<keyword evidence="1" id="KW-0175">Coiled coil</keyword>
<evidence type="ECO:0000256" key="3">
    <source>
        <dbReference type="SAM" id="Phobius"/>
    </source>
</evidence>
<feature type="coiled-coil region" evidence="1">
    <location>
        <begin position="267"/>
        <end position="447"/>
    </location>
</feature>
<dbReference type="GO" id="GO:0002753">
    <property type="term" value="P:cytoplasmic pattern recognition receptor signaling pathway"/>
    <property type="evidence" value="ECO:0007669"/>
    <property type="project" value="Ensembl"/>
</dbReference>
<keyword evidence="5" id="KW-1185">Reference proteome</keyword>
<dbReference type="PANTHER" id="PTHR15715:SF21">
    <property type="entry name" value="TRAF3-INTERACTING JNK-ACTIVATING MODULATOR"/>
    <property type="match status" value="1"/>
</dbReference>
<reference evidence="4" key="3">
    <citation type="submission" date="2025-09" db="UniProtKB">
        <authorList>
            <consortium name="Ensembl"/>
        </authorList>
    </citation>
    <scope>IDENTIFICATION</scope>
</reference>
<protein>
    <submittedName>
        <fullName evidence="4">TRAF3 interacting protein 3</fullName>
    </submittedName>
</protein>
<keyword evidence="3" id="KW-0472">Membrane</keyword>
<dbReference type="Proteomes" id="UP000314987">
    <property type="component" value="Unassembled WGS sequence"/>
</dbReference>
<evidence type="ECO:0000256" key="1">
    <source>
        <dbReference type="SAM" id="Coils"/>
    </source>
</evidence>
<dbReference type="InterPro" id="IPR051176">
    <property type="entry name" value="Cent_Immune-Sig_Mod"/>
</dbReference>
<reference evidence="4" key="2">
    <citation type="submission" date="2025-08" db="UniProtKB">
        <authorList>
            <consortium name="Ensembl"/>
        </authorList>
    </citation>
    <scope>IDENTIFICATION</scope>
</reference>
<feature type="region of interest" description="Disordered" evidence="2">
    <location>
        <begin position="26"/>
        <end position="141"/>
    </location>
</feature>
<proteinExistence type="predicted"/>
<feature type="compositionally biased region" description="Polar residues" evidence="2">
    <location>
        <begin position="54"/>
        <end position="65"/>
    </location>
</feature>
<feature type="coiled-coil region" evidence="1">
    <location>
        <begin position="505"/>
        <end position="539"/>
    </location>
</feature>
<organism evidence="4 5">
    <name type="scientific">Vombatus ursinus</name>
    <name type="common">Common wombat</name>
    <dbReference type="NCBI Taxonomy" id="29139"/>
    <lineage>
        <taxon>Eukaryota</taxon>
        <taxon>Metazoa</taxon>
        <taxon>Chordata</taxon>
        <taxon>Craniata</taxon>
        <taxon>Vertebrata</taxon>
        <taxon>Euteleostomi</taxon>
        <taxon>Mammalia</taxon>
        <taxon>Metatheria</taxon>
        <taxon>Diprotodontia</taxon>
        <taxon>Vombatidae</taxon>
        <taxon>Vombatus</taxon>
    </lineage>
</organism>
<feature type="compositionally biased region" description="Polar residues" evidence="2">
    <location>
        <begin position="466"/>
        <end position="476"/>
    </location>
</feature>
<feature type="compositionally biased region" description="Low complexity" evidence="2">
    <location>
        <begin position="105"/>
        <end position="120"/>
    </location>
</feature>
<feature type="compositionally biased region" description="Basic and acidic residues" evidence="2">
    <location>
        <begin position="89"/>
        <end position="98"/>
    </location>
</feature>
<feature type="transmembrane region" description="Helical" evidence="3">
    <location>
        <begin position="552"/>
        <end position="572"/>
    </location>
</feature>
<dbReference type="GO" id="GO:0032481">
    <property type="term" value="P:positive regulation of type I interferon production"/>
    <property type="evidence" value="ECO:0007669"/>
    <property type="project" value="Ensembl"/>
</dbReference>
<dbReference type="GeneTree" id="ENSGT00940000160260"/>